<feature type="region of interest" description="Disordered" evidence="2">
    <location>
        <begin position="301"/>
        <end position="837"/>
    </location>
</feature>
<organism evidence="4 5">
    <name type="scientific">Debaryomyces hansenii (strain ATCC 36239 / CBS 767 / BCRC 21394 / JCM 1990 / NBRC 0083 / IGC 2968)</name>
    <name type="common">Yeast</name>
    <name type="synonym">Torulaspora hansenii</name>
    <dbReference type="NCBI Taxonomy" id="284592"/>
    <lineage>
        <taxon>Eukaryota</taxon>
        <taxon>Fungi</taxon>
        <taxon>Dikarya</taxon>
        <taxon>Ascomycota</taxon>
        <taxon>Saccharomycotina</taxon>
        <taxon>Pichiomycetes</taxon>
        <taxon>Debaryomycetaceae</taxon>
        <taxon>Debaryomyces</taxon>
    </lineage>
</organism>
<feature type="compositionally biased region" description="Polar residues" evidence="2">
    <location>
        <begin position="401"/>
        <end position="412"/>
    </location>
</feature>
<feature type="compositionally biased region" description="Basic and acidic residues" evidence="2">
    <location>
        <begin position="529"/>
        <end position="557"/>
    </location>
</feature>
<feature type="compositionally biased region" description="Basic and acidic residues" evidence="2">
    <location>
        <begin position="301"/>
        <end position="320"/>
    </location>
</feature>
<dbReference type="AlphaFoldDB" id="Q6BJH7"/>
<evidence type="ECO:0000313" key="5">
    <source>
        <dbReference type="Proteomes" id="UP000000599"/>
    </source>
</evidence>
<evidence type="ECO:0000256" key="1">
    <source>
        <dbReference type="PROSITE-ProRule" id="PRU00176"/>
    </source>
</evidence>
<dbReference type="SUPFAM" id="SSF54928">
    <property type="entry name" value="RNA-binding domain, RBD"/>
    <property type="match status" value="1"/>
</dbReference>
<feature type="compositionally biased region" description="Polar residues" evidence="2">
    <location>
        <begin position="749"/>
        <end position="769"/>
    </location>
</feature>
<dbReference type="Proteomes" id="UP000000599">
    <property type="component" value="Chromosome G"/>
</dbReference>
<feature type="compositionally biased region" description="Polar residues" evidence="2">
    <location>
        <begin position="421"/>
        <end position="443"/>
    </location>
</feature>
<evidence type="ECO:0000313" key="4">
    <source>
        <dbReference type="EMBL" id="CAG90092.2"/>
    </source>
</evidence>
<dbReference type="eggNOG" id="ENOG502S558">
    <property type="taxonomic scope" value="Eukaryota"/>
</dbReference>
<feature type="region of interest" description="Disordered" evidence="2">
    <location>
        <begin position="191"/>
        <end position="262"/>
    </location>
</feature>
<evidence type="ECO:0000259" key="3">
    <source>
        <dbReference type="PROSITE" id="PS50102"/>
    </source>
</evidence>
<feature type="compositionally biased region" description="Basic and acidic residues" evidence="2">
    <location>
        <begin position="770"/>
        <end position="783"/>
    </location>
</feature>
<dbReference type="InParanoid" id="Q6BJH7"/>
<feature type="compositionally biased region" description="Basic and acidic residues" evidence="2">
    <location>
        <begin position="732"/>
        <end position="747"/>
    </location>
</feature>
<dbReference type="GO" id="GO:0003723">
    <property type="term" value="F:RNA binding"/>
    <property type="evidence" value="ECO:0007669"/>
    <property type="project" value="UniProtKB-UniRule"/>
</dbReference>
<sequence length="837" mass="92799">MAPQKKMTLQEFFSDQSFGGSWADDEIDMASISVPIEKHKHSVYSKDPFGSSHPSGGFGGHSYNRSSGIHDNGPPYIVKLLNLPITSNDGFIEDLFKSRYTTFVKFKIVVDPSSNILETHVIKKVAFVELESFQEMNKVLKWQDLYYNATRRVVVELADFHDFQHCISFNQDHEREIQQIQDDFVKQKQSQHFGHGGFDHGPSRNININSPPKKYQPLNSSAIASLQPSLSDRKSSISQEGSVAPPVAAPPKNKPNPFGAAKPVDVLSKQHEIDKKLITINHTTIKTLGPMADSLDLDQHDATEKHASSEESHFPRERRPSQKSSRRPSVNILKRPSPSTNQNVPSPESHPEAQETETSQLMKAPIPESIYAPKDDNKSLAELLSKNKNPPPPKGRGTPKSIKNSPKPNTNKPVILKKKTQTPTVDLTVKESQFISNSENSAANMDLDKKSKDKEIEDKLKKINDSLSQNNKSEVMHESHVNGSSKSKENVPDVKPSREVDGKKNEAQSVPAQEENKKTIEVHAPPSQEAERAKDRPNFKKHFAELSKRQNAQREKMQNSQNTRCNSHSQTLNNKKSNGLNYRRQDPKELGLPTEVSKTTSLGIQDASDTRNIVVKSNSNEDTSKDDRVPGPKVSGRNKNRSSGRAKATDLPKKDVKKMEEVKSRRLQANSKGNNTGKNGKKTKETSNSDQVEALNGTKDVKEVNDVKDFKDMKDIKPEASINASNDAIITNEKRSKTPELIGKEVITDPSNGQTSSSTGGKQNIADSVNTKETDATKSDVSSDKISTASNRGRGRGGRGRGRGGFRGSVRGSRGNRGRGNFNLHYVRSRDDKNAES</sequence>
<feature type="compositionally biased region" description="Basic residues" evidence="2">
    <location>
        <begin position="793"/>
        <end position="804"/>
    </location>
</feature>
<protein>
    <submittedName>
        <fullName evidence="4">DEHA2G02332p</fullName>
    </submittedName>
</protein>
<feature type="compositionally biased region" description="Basic and acidic residues" evidence="2">
    <location>
        <begin position="828"/>
        <end position="837"/>
    </location>
</feature>
<dbReference type="STRING" id="284592.Q6BJH7"/>
<keyword evidence="1" id="KW-0694">RNA-binding</keyword>
<feature type="compositionally biased region" description="Basic and acidic residues" evidence="2">
    <location>
        <begin position="647"/>
        <end position="664"/>
    </location>
</feature>
<dbReference type="GeneID" id="2904510"/>
<gene>
    <name evidence="4" type="ordered locus">DEHA2G02332g</name>
</gene>
<feature type="compositionally biased region" description="Basic and acidic residues" evidence="2">
    <location>
        <begin position="474"/>
        <end position="506"/>
    </location>
</feature>
<dbReference type="RefSeq" id="XP_461644.2">
    <property type="nucleotide sequence ID" value="XM_461644.2"/>
</dbReference>
<accession>Q6BJH7</accession>
<dbReference type="OMA" id="FNLHYVR"/>
<dbReference type="KEGG" id="dha:DEHA2G02332g"/>
<name>Q6BJH7_DEBHA</name>
<feature type="domain" description="RRM" evidence="3">
    <location>
        <begin position="76"/>
        <end position="160"/>
    </location>
</feature>
<feature type="compositionally biased region" description="Basic and acidic residues" evidence="2">
    <location>
        <begin position="699"/>
        <end position="718"/>
    </location>
</feature>
<evidence type="ECO:0000256" key="2">
    <source>
        <dbReference type="SAM" id="MobiDB-lite"/>
    </source>
</evidence>
<dbReference type="HOGENOM" id="CLU_339475_0_0_1"/>
<feature type="compositionally biased region" description="Basic and acidic residues" evidence="2">
    <location>
        <begin position="446"/>
        <end position="464"/>
    </location>
</feature>
<dbReference type="OrthoDB" id="48651at2759"/>
<dbReference type="InterPro" id="IPR000504">
    <property type="entry name" value="RRM_dom"/>
</dbReference>
<keyword evidence="5" id="KW-1185">Reference proteome</keyword>
<dbReference type="VEuPathDB" id="FungiDB:DEHA2G02332g"/>
<dbReference type="InterPro" id="IPR035979">
    <property type="entry name" value="RBD_domain_sf"/>
</dbReference>
<feature type="compositionally biased region" description="Polar residues" evidence="2">
    <location>
        <begin position="337"/>
        <end position="346"/>
    </location>
</feature>
<feature type="compositionally biased region" description="Polar residues" evidence="2">
    <location>
        <begin position="558"/>
        <end position="580"/>
    </location>
</feature>
<dbReference type="PROSITE" id="PS50102">
    <property type="entry name" value="RRM"/>
    <property type="match status" value="1"/>
</dbReference>
<feature type="compositionally biased region" description="Polar residues" evidence="2">
    <location>
        <begin position="217"/>
        <end position="241"/>
    </location>
</feature>
<dbReference type="EMBL" id="CR382139">
    <property type="protein sequence ID" value="CAG90092.2"/>
    <property type="molecule type" value="Genomic_DNA"/>
</dbReference>
<proteinExistence type="predicted"/>
<reference evidence="4 5" key="1">
    <citation type="journal article" date="2004" name="Nature">
        <title>Genome evolution in yeasts.</title>
        <authorList>
            <consortium name="Genolevures"/>
            <person name="Dujon B."/>
            <person name="Sherman D."/>
            <person name="Fischer G."/>
            <person name="Durrens P."/>
            <person name="Casaregola S."/>
            <person name="Lafontaine I."/>
            <person name="de Montigny J."/>
            <person name="Marck C."/>
            <person name="Neuveglise C."/>
            <person name="Talla E."/>
            <person name="Goffard N."/>
            <person name="Frangeul L."/>
            <person name="Aigle M."/>
            <person name="Anthouard V."/>
            <person name="Babour A."/>
            <person name="Barbe V."/>
            <person name="Barnay S."/>
            <person name="Blanchin S."/>
            <person name="Beckerich J.M."/>
            <person name="Beyne E."/>
            <person name="Bleykasten C."/>
            <person name="Boisrame A."/>
            <person name="Boyer J."/>
            <person name="Cattolico L."/>
            <person name="Confanioleri F."/>
            <person name="de Daruvar A."/>
            <person name="Despons L."/>
            <person name="Fabre E."/>
            <person name="Fairhead C."/>
            <person name="Ferry-Dumazet H."/>
            <person name="Groppi A."/>
            <person name="Hantraye F."/>
            <person name="Hennequin C."/>
            <person name="Jauniaux N."/>
            <person name="Joyet P."/>
            <person name="Kachouri R."/>
            <person name="Kerrest A."/>
            <person name="Koszul R."/>
            <person name="Lemaire M."/>
            <person name="Lesur I."/>
            <person name="Ma L."/>
            <person name="Muller H."/>
            <person name="Nicaud J.M."/>
            <person name="Nikolski M."/>
            <person name="Oztas S."/>
            <person name="Ozier-Kalogeropoulos O."/>
            <person name="Pellenz S."/>
            <person name="Potier S."/>
            <person name="Richard G.F."/>
            <person name="Straub M.L."/>
            <person name="Suleau A."/>
            <person name="Swennene D."/>
            <person name="Tekaia F."/>
            <person name="Wesolowski-Louvel M."/>
            <person name="Westhof E."/>
            <person name="Wirth B."/>
            <person name="Zeniou-Meyer M."/>
            <person name="Zivanovic I."/>
            <person name="Bolotin-Fukuhara M."/>
            <person name="Thierry A."/>
            <person name="Bouchier C."/>
            <person name="Caudron B."/>
            <person name="Scarpelli C."/>
            <person name="Gaillardin C."/>
            <person name="Weissenbach J."/>
            <person name="Wincker P."/>
            <person name="Souciet J.L."/>
        </authorList>
    </citation>
    <scope>NUCLEOTIDE SEQUENCE [LARGE SCALE GENOMIC DNA]</scope>
    <source>
        <strain evidence="5">ATCC 36239 / CBS 767 / BCRC 21394 / JCM 1990 / NBRC 0083 / IGC 2968</strain>
    </source>
</reference>